<dbReference type="Proteomes" id="UP000248886">
    <property type="component" value="Unassembled WGS sequence"/>
</dbReference>
<dbReference type="AlphaFoldDB" id="A0A2W1K2Q0"/>
<accession>A0A2W1K2Q0</accession>
<sequence length="164" mass="18386">MSRYLRAPGQLPNEFIRVDTLHPRRNIALTVQNTSNVGTIRLLWKKSYEFRVFAICCVWCPIRGTDHFAPIGVLTQTSDLSGRTGGKKNRNTTKTTAVEPDIQPGSTRYPSSESMLRRNDDACVGILGDHFGSVGLHGRQGRIGLRFLRFLPSRDTDLSKITQL</sequence>
<dbReference type="EMBL" id="QKQP01000005">
    <property type="protein sequence ID" value="PZD81046.1"/>
    <property type="molecule type" value="Genomic_DNA"/>
</dbReference>
<proteinExistence type="predicted"/>
<name>A0A2W1K2Q0_ACIFR</name>
<organism evidence="2 3">
    <name type="scientific">Acidithiobacillus ferrooxidans</name>
    <name type="common">Thiobacillus ferrooxidans</name>
    <dbReference type="NCBI Taxonomy" id="920"/>
    <lineage>
        <taxon>Bacteria</taxon>
        <taxon>Pseudomonadati</taxon>
        <taxon>Pseudomonadota</taxon>
        <taxon>Acidithiobacillia</taxon>
        <taxon>Acidithiobacillales</taxon>
        <taxon>Acidithiobacillaceae</taxon>
        <taxon>Acidithiobacillus</taxon>
    </lineage>
</organism>
<feature type="region of interest" description="Disordered" evidence="1">
    <location>
        <begin position="79"/>
        <end position="101"/>
    </location>
</feature>
<evidence type="ECO:0000313" key="2">
    <source>
        <dbReference type="EMBL" id="PZD81046.1"/>
    </source>
</evidence>
<reference evidence="2 3" key="1">
    <citation type="submission" date="2018-06" db="EMBL/GenBank/DDBJ databases">
        <title>Draft sequence of Acidithiobacillus ferrooxidans CCM 4253.</title>
        <authorList>
            <person name="Moya-Beltran A."/>
            <person name="Castro M."/>
            <person name="Covarrubias P.C."/>
            <person name="Issotta F."/>
            <person name="Janiczek O."/>
            <person name="Mandl M."/>
            <person name="Kucera J."/>
            <person name="Quatrini R."/>
        </authorList>
    </citation>
    <scope>NUCLEOTIDE SEQUENCE [LARGE SCALE GENOMIC DNA]</scope>
    <source>
        <strain evidence="2 3">CCM 4253</strain>
    </source>
</reference>
<gene>
    <name evidence="2" type="ORF">DN052_11620</name>
</gene>
<protein>
    <submittedName>
        <fullName evidence="2">Uncharacterized protein</fullName>
    </submittedName>
</protein>
<evidence type="ECO:0000256" key="1">
    <source>
        <dbReference type="SAM" id="MobiDB-lite"/>
    </source>
</evidence>
<evidence type="ECO:0000313" key="3">
    <source>
        <dbReference type="Proteomes" id="UP000248886"/>
    </source>
</evidence>
<comment type="caution">
    <text evidence="2">The sequence shown here is derived from an EMBL/GenBank/DDBJ whole genome shotgun (WGS) entry which is preliminary data.</text>
</comment>